<dbReference type="AlphaFoldDB" id="A0A0C9WCT2"/>
<dbReference type="Gene3D" id="3.90.550.10">
    <property type="entry name" value="Spore Coat Polysaccharide Biosynthesis Protein SpsA, Chain A"/>
    <property type="match status" value="1"/>
</dbReference>
<dbReference type="InterPro" id="IPR002685">
    <property type="entry name" value="Glyco_trans_15"/>
</dbReference>
<dbReference type="GO" id="GO:0016020">
    <property type="term" value="C:membrane"/>
    <property type="evidence" value="ECO:0007669"/>
    <property type="project" value="InterPro"/>
</dbReference>
<keyword evidence="4" id="KW-1133">Transmembrane helix</keyword>
<dbReference type="HOGENOM" id="CLU_024327_4_2_1"/>
<keyword evidence="6" id="KW-1185">Reference proteome</keyword>
<feature type="active site" description="Nucleophile" evidence="3">
    <location>
        <position position="283"/>
    </location>
</feature>
<name>A0A0C9WCT2_9AGAM</name>
<dbReference type="FunFam" id="3.90.550.10:FF:000051">
    <property type="entry name" value="Alpha-1,2-mannosyltransferase (Ktr4)"/>
    <property type="match status" value="1"/>
</dbReference>
<dbReference type="Pfam" id="PF01793">
    <property type="entry name" value="Glyco_transf_15"/>
    <property type="match status" value="1"/>
</dbReference>
<evidence type="ECO:0000256" key="1">
    <source>
        <dbReference type="ARBA" id="ARBA00007677"/>
    </source>
</evidence>
<sequence>MGVPTRHVALVAVLFTLLFIIFRTTFLPSSEALMSLNLPFSTHDSVSLSELASQPNASERANATFVILCRNSNLRGVIQSVRDVEDRFNRKYGYPYVFLNEEPFDEEFKRRVSVLSAAPMEFGTIPKEHWYAPPWIDEQKAAAARKKMGEDGIIYGVFALLCPFVFFLGSSCFGVPVGVGFVLKVDFSHGLWMLRYYWRVEPDVHFHCDVNSDPFRLMQDHNKTYGFTISMYEFEATIESLWATAKDYAQLHPEQLHPHNALGFISDDGGSKYNLCHFWSNFEIADMDFWRSEVYVSFFEFLDQKGGFYYERWGDAPVHSIAAALFLPRSSIHFFDEIGYEHPPYTHCPINGERWTKGRCSCSPAESFDYDGYSCLSRWEKTIRRLFP</sequence>
<dbReference type="PIRSF" id="PIRSF018153">
    <property type="entry name" value="Glyco_trans_15"/>
    <property type="match status" value="1"/>
</dbReference>
<dbReference type="InterPro" id="IPR029044">
    <property type="entry name" value="Nucleotide-diphossugar_trans"/>
</dbReference>
<dbReference type="GO" id="GO:0000026">
    <property type="term" value="F:alpha-1,2-mannosyltransferase activity"/>
    <property type="evidence" value="ECO:0007669"/>
    <property type="project" value="TreeGrafter"/>
</dbReference>
<evidence type="ECO:0000313" key="5">
    <source>
        <dbReference type="EMBL" id="KIJ62421.1"/>
    </source>
</evidence>
<protein>
    <submittedName>
        <fullName evidence="5">Glycosyltransferase family 15 protein</fullName>
    </submittedName>
</protein>
<dbReference type="SUPFAM" id="SSF53448">
    <property type="entry name" value="Nucleotide-diphospho-sugar transferases"/>
    <property type="match status" value="1"/>
</dbReference>
<feature type="transmembrane region" description="Helical" evidence="4">
    <location>
        <begin position="6"/>
        <end position="26"/>
    </location>
</feature>
<keyword evidence="4" id="KW-0472">Membrane</keyword>
<dbReference type="OrthoDB" id="439943at2759"/>
<feature type="transmembrane region" description="Helical" evidence="4">
    <location>
        <begin position="153"/>
        <end position="183"/>
    </location>
</feature>
<evidence type="ECO:0000313" key="6">
    <source>
        <dbReference type="Proteomes" id="UP000053820"/>
    </source>
</evidence>
<evidence type="ECO:0000256" key="4">
    <source>
        <dbReference type="SAM" id="Phobius"/>
    </source>
</evidence>
<gene>
    <name evidence="5" type="ORF">HYDPIDRAFT_182774</name>
</gene>
<keyword evidence="2 5" id="KW-0808">Transferase</keyword>
<dbReference type="GO" id="GO:0000032">
    <property type="term" value="P:cell wall mannoprotein biosynthetic process"/>
    <property type="evidence" value="ECO:0007669"/>
    <property type="project" value="TreeGrafter"/>
</dbReference>
<evidence type="ECO:0000256" key="3">
    <source>
        <dbReference type="PIRSR" id="PIRSR018153-1"/>
    </source>
</evidence>
<dbReference type="GO" id="GO:0005794">
    <property type="term" value="C:Golgi apparatus"/>
    <property type="evidence" value="ECO:0007669"/>
    <property type="project" value="TreeGrafter"/>
</dbReference>
<proteinExistence type="inferred from homology"/>
<keyword evidence="4" id="KW-0812">Transmembrane</keyword>
<evidence type="ECO:0000256" key="2">
    <source>
        <dbReference type="ARBA" id="ARBA00022679"/>
    </source>
</evidence>
<comment type="similarity">
    <text evidence="1">Belongs to the glycosyltransferase 15 family.</text>
</comment>
<dbReference type="PANTHER" id="PTHR31121">
    <property type="entry name" value="ALPHA-1,2 MANNOSYLTRANSFERASE KTR1"/>
    <property type="match status" value="1"/>
</dbReference>
<accession>A0A0C9WCT2</accession>
<reference evidence="5 6" key="1">
    <citation type="submission" date="2014-04" db="EMBL/GenBank/DDBJ databases">
        <title>Evolutionary Origins and Diversification of the Mycorrhizal Mutualists.</title>
        <authorList>
            <consortium name="DOE Joint Genome Institute"/>
            <consortium name="Mycorrhizal Genomics Consortium"/>
            <person name="Kohler A."/>
            <person name="Kuo A."/>
            <person name="Nagy L.G."/>
            <person name="Floudas D."/>
            <person name="Copeland A."/>
            <person name="Barry K.W."/>
            <person name="Cichocki N."/>
            <person name="Veneault-Fourrey C."/>
            <person name="LaButti K."/>
            <person name="Lindquist E.A."/>
            <person name="Lipzen A."/>
            <person name="Lundell T."/>
            <person name="Morin E."/>
            <person name="Murat C."/>
            <person name="Riley R."/>
            <person name="Ohm R."/>
            <person name="Sun H."/>
            <person name="Tunlid A."/>
            <person name="Henrissat B."/>
            <person name="Grigoriev I.V."/>
            <person name="Hibbett D.S."/>
            <person name="Martin F."/>
        </authorList>
    </citation>
    <scope>NUCLEOTIDE SEQUENCE [LARGE SCALE GENOMIC DNA]</scope>
    <source>
        <strain evidence="5 6">MD-312</strain>
    </source>
</reference>
<dbReference type="Proteomes" id="UP000053820">
    <property type="component" value="Unassembled WGS sequence"/>
</dbReference>
<dbReference type="EMBL" id="KN839855">
    <property type="protein sequence ID" value="KIJ62421.1"/>
    <property type="molecule type" value="Genomic_DNA"/>
</dbReference>
<dbReference type="PANTHER" id="PTHR31121:SF6">
    <property type="entry name" value="ALPHA-1,2 MANNOSYLTRANSFERASE KTR1"/>
    <property type="match status" value="1"/>
</dbReference>
<organism evidence="5 6">
    <name type="scientific">Hydnomerulius pinastri MD-312</name>
    <dbReference type="NCBI Taxonomy" id="994086"/>
    <lineage>
        <taxon>Eukaryota</taxon>
        <taxon>Fungi</taxon>
        <taxon>Dikarya</taxon>
        <taxon>Basidiomycota</taxon>
        <taxon>Agaricomycotina</taxon>
        <taxon>Agaricomycetes</taxon>
        <taxon>Agaricomycetidae</taxon>
        <taxon>Boletales</taxon>
        <taxon>Boletales incertae sedis</taxon>
        <taxon>Leucogyrophana</taxon>
    </lineage>
</organism>
<dbReference type="GO" id="GO:0006487">
    <property type="term" value="P:protein N-linked glycosylation"/>
    <property type="evidence" value="ECO:0007669"/>
    <property type="project" value="TreeGrafter"/>
</dbReference>